<evidence type="ECO:0000256" key="10">
    <source>
        <dbReference type="ARBA" id="ARBA00049406"/>
    </source>
</evidence>
<evidence type="ECO:0000313" key="12">
    <source>
        <dbReference type="EMBL" id="KAF9546579.1"/>
    </source>
</evidence>
<protein>
    <recommendedName>
        <fullName evidence="5">L-serine ammonia-lyase</fullName>
        <ecNumber evidence="5">4.3.1.17</ecNumber>
    </recommendedName>
</protein>
<dbReference type="SUPFAM" id="SSF53686">
    <property type="entry name" value="Tryptophan synthase beta subunit-like PLP-dependent enzymes"/>
    <property type="match status" value="1"/>
</dbReference>
<evidence type="ECO:0000256" key="1">
    <source>
        <dbReference type="ARBA" id="ARBA00001933"/>
    </source>
</evidence>
<dbReference type="AlphaFoldDB" id="A0A9P6K4K3"/>
<dbReference type="GO" id="GO:0006094">
    <property type="term" value="P:gluconeogenesis"/>
    <property type="evidence" value="ECO:0007669"/>
    <property type="project" value="UniProtKB-KW"/>
</dbReference>
<dbReference type="PANTHER" id="PTHR48078">
    <property type="entry name" value="THREONINE DEHYDRATASE, MITOCHONDRIAL-RELATED"/>
    <property type="match status" value="1"/>
</dbReference>
<dbReference type="InterPro" id="IPR000634">
    <property type="entry name" value="Ser/Thr_deHydtase_PyrdxlP-BS"/>
</dbReference>
<dbReference type="GO" id="GO:0004794">
    <property type="term" value="F:threonine deaminase activity"/>
    <property type="evidence" value="ECO:0007669"/>
    <property type="project" value="TreeGrafter"/>
</dbReference>
<dbReference type="EC" id="4.3.1.17" evidence="5"/>
<dbReference type="CDD" id="cd06448">
    <property type="entry name" value="L-Ser-dehyd"/>
    <property type="match status" value="1"/>
</dbReference>
<sequence length="368" mass="39077">MTPTPLHNPTPLLHSTPLSRRTQTNVWMKLENLQPSGSFKIRGVGNMCQQAVQKHGAQTHLVCSSGGNAGLAVAYSGRQLEVKVTIVVPLSCSEFMKKKIQSEGASVEVGGEAWDEADLVARTMVANDPHGVYIPPFDDAAIWDGNSTMIDELKEQMGGATPDAIICSVGGGGLMNGIILGCQRAGWDKVPVLAVETHGANSFQQSVLAGELVTLPKITSIATTLGAKRVSAKSLELSMVHPVAPFGVSDAMASSACWQFLDDHRFLVEPACGASLCIAYTPALLANIFPQLNQDSNVVLIVCGGSNISFEQLVQYKEMFGAEGQQATIAVRSGDQILLKMTTETTPQRAIISNSYKPTPKVADSLAV</sequence>
<evidence type="ECO:0000256" key="5">
    <source>
        <dbReference type="ARBA" id="ARBA00012093"/>
    </source>
</evidence>
<evidence type="ECO:0000256" key="3">
    <source>
        <dbReference type="ARBA" id="ARBA00004742"/>
    </source>
</evidence>
<dbReference type="FunFam" id="3.40.50.1100:FF:000040">
    <property type="entry name" value="L-serine dehydratase, putative"/>
    <property type="match status" value="1"/>
</dbReference>
<evidence type="ECO:0000256" key="2">
    <source>
        <dbReference type="ARBA" id="ARBA00004496"/>
    </source>
</evidence>
<keyword evidence="6" id="KW-0312">Gluconeogenesis</keyword>
<dbReference type="Gene3D" id="3.40.50.1100">
    <property type="match status" value="2"/>
</dbReference>
<name>A0A9P6K4K3_9FUNG</name>
<evidence type="ECO:0000256" key="6">
    <source>
        <dbReference type="ARBA" id="ARBA00022432"/>
    </source>
</evidence>
<keyword evidence="8" id="KW-0663">Pyridoxal phosphate</keyword>
<evidence type="ECO:0000256" key="8">
    <source>
        <dbReference type="ARBA" id="ARBA00022898"/>
    </source>
</evidence>
<accession>A0A9P6K4K3</accession>
<dbReference type="GO" id="GO:0005737">
    <property type="term" value="C:cytoplasm"/>
    <property type="evidence" value="ECO:0007669"/>
    <property type="project" value="UniProtKB-SubCell"/>
</dbReference>
<dbReference type="Pfam" id="PF00291">
    <property type="entry name" value="PALP"/>
    <property type="match status" value="1"/>
</dbReference>
<dbReference type="InterPro" id="IPR036052">
    <property type="entry name" value="TrpB-like_PALP_sf"/>
</dbReference>
<dbReference type="GO" id="GO:0006565">
    <property type="term" value="P:L-serine catabolic process"/>
    <property type="evidence" value="ECO:0007669"/>
    <property type="project" value="TreeGrafter"/>
</dbReference>
<comment type="subcellular location">
    <subcellularLocation>
        <location evidence="2">Cytoplasm</location>
    </subcellularLocation>
</comment>
<evidence type="ECO:0000256" key="7">
    <source>
        <dbReference type="ARBA" id="ARBA00022490"/>
    </source>
</evidence>
<dbReference type="InterPro" id="IPR050147">
    <property type="entry name" value="Ser/Thr_Dehydratase"/>
</dbReference>
<evidence type="ECO:0000256" key="9">
    <source>
        <dbReference type="ARBA" id="ARBA00023239"/>
    </source>
</evidence>
<dbReference type="PROSITE" id="PS00165">
    <property type="entry name" value="DEHYDRATASE_SER_THR"/>
    <property type="match status" value="1"/>
</dbReference>
<evidence type="ECO:0000313" key="13">
    <source>
        <dbReference type="Proteomes" id="UP000723463"/>
    </source>
</evidence>
<dbReference type="PANTHER" id="PTHR48078:SF2">
    <property type="entry name" value="CATABOLIC L-SERINE_THREONINE DEHYDRATASE"/>
    <property type="match status" value="1"/>
</dbReference>
<comment type="catalytic activity">
    <reaction evidence="10">
        <text>L-serine = pyruvate + NH4(+)</text>
        <dbReference type="Rhea" id="RHEA:19169"/>
        <dbReference type="ChEBI" id="CHEBI:15361"/>
        <dbReference type="ChEBI" id="CHEBI:28938"/>
        <dbReference type="ChEBI" id="CHEBI:33384"/>
        <dbReference type="EC" id="4.3.1.17"/>
    </reaction>
</comment>
<evidence type="ECO:0000256" key="4">
    <source>
        <dbReference type="ARBA" id="ARBA00010869"/>
    </source>
</evidence>
<keyword evidence="7" id="KW-0963">Cytoplasm</keyword>
<dbReference type="GO" id="GO:0006567">
    <property type="term" value="P:L-threonine catabolic process"/>
    <property type="evidence" value="ECO:0007669"/>
    <property type="project" value="TreeGrafter"/>
</dbReference>
<comment type="similarity">
    <text evidence="4">Belongs to the serine/threonine dehydratase family.</text>
</comment>
<comment type="caution">
    <text evidence="12">The sequence shown here is derived from an EMBL/GenBank/DDBJ whole genome shotgun (WGS) entry which is preliminary data.</text>
</comment>
<dbReference type="GO" id="GO:0030170">
    <property type="term" value="F:pyridoxal phosphate binding"/>
    <property type="evidence" value="ECO:0007669"/>
    <property type="project" value="InterPro"/>
</dbReference>
<feature type="domain" description="Tryptophan synthase beta chain-like PALP" evidence="11">
    <location>
        <begin position="5"/>
        <end position="304"/>
    </location>
</feature>
<proteinExistence type="inferred from homology"/>
<keyword evidence="13" id="KW-1185">Reference proteome</keyword>
<organism evidence="12 13">
    <name type="scientific">Mortierella hygrophila</name>
    <dbReference type="NCBI Taxonomy" id="979708"/>
    <lineage>
        <taxon>Eukaryota</taxon>
        <taxon>Fungi</taxon>
        <taxon>Fungi incertae sedis</taxon>
        <taxon>Mucoromycota</taxon>
        <taxon>Mortierellomycotina</taxon>
        <taxon>Mortierellomycetes</taxon>
        <taxon>Mortierellales</taxon>
        <taxon>Mortierellaceae</taxon>
        <taxon>Mortierella</taxon>
    </lineage>
</organism>
<dbReference type="Proteomes" id="UP000723463">
    <property type="component" value="Unassembled WGS sequence"/>
</dbReference>
<dbReference type="EMBL" id="JAAAXW010000054">
    <property type="protein sequence ID" value="KAF9546579.1"/>
    <property type="molecule type" value="Genomic_DNA"/>
</dbReference>
<keyword evidence="9" id="KW-0456">Lyase</keyword>
<gene>
    <name evidence="12" type="ORF">EC957_009657</name>
</gene>
<dbReference type="GO" id="GO:0003941">
    <property type="term" value="F:L-serine ammonia-lyase activity"/>
    <property type="evidence" value="ECO:0007669"/>
    <property type="project" value="UniProtKB-EC"/>
</dbReference>
<dbReference type="GO" id="GO:0009097">
    <property type="term" value="P:isoleucine biosynthetic process"/>
    <property type="evidence" value="ECO:0007669"/>
    <property type="project" value="TreeGrafter"/>
</dbReference>
<reference evidence="12" key="1">
    <citation type="journal article" date="2020" name="Fungal Divers.">
        <title>Resolving the Mortierellaceae phylogeny through synthesis of multi-gene phylogenetics and phylogenomics.</title>
        <authorList>
            <person name="Vandepol N."/>
            <person name="Liber J."/>
            <person name="Desiro A."/>
            <person name="Na H."/>
            <person name="Kennedy M."/>
            <person name="Barry K."/>
            <person name="Grigoriev I.V."/>
            <person name="Miller A.N."/>
            <person name="O'Donnell K."/>
            <person name="Stajich J.E."/>
            <person name="Bonito G."/>
        </authorList>
    </citation>
    <scope>NUCLEOTIDE SEQUENCE</scope>
    <source>
        <strain evidence="12">NRRL 2591</strain>
    </source>
</reference>
<comment type="pathway">
    <text evidence="3">Carbohydrate biosynthesis; gluconeogenesis.</text>
</comment>
<evidence type="ECO:0000259" key="11">
    <source>
        <dbReference type="Pfam" id="PF00291"/>
    </source>
</evidence>
<dbReference type="InterPro" id="IPR001926">
    <property type="entry name" value="TrpB-like_PALP"/>
</dbReference>
<comment type="cofactor">
    <cofactor evidence="1">
        <name>pyridoxal 5'-phosphate</name>
        <dbReference type="ChEBI" id="CHEBI:597326"/>
    </cofactor>
</comment>